<evidence type="ECO:0000256" key="2">
    <source>
        <dbReference type="ARBA" id="ARBA00022691"/>
    </source>
</evidence>
<dbReference type="InterPro" id="IPR029030">
    <property type="entry name" value="Caspase-like_dom_sf"/>
</dbReference>
<dbReference type="GO" id="GO:0006508">
    <property type="term" value="P:proteolysis"/>
    <property type="evidence" value="ECO:0007669"/>
    <property type="project" value="InterPro"/>
</dbReference>
<dbReference type="PANTHER" id="PTHR43409:SF7">
    <property type="entry name" value="BLL1977 PROTEIN"/>
    <property type="match status" value="1"/>
</dbReference>
<proteinExistence type="predicted"/>
<dbReference type="InterPro" id="IPR011600">
    <property type="entry name" value="Pept_C14_caspase"/>
</dbReference>
<dbReference type="GO" id="GO:0004197">
    <property type="term" value="F:cysteine-type endopeptidase activity"/>
    <property type="evidence" value="ECO:0007669"/>
    <property type="project" value="InterPro"/>
</dbReference>
<dbReference type="GeneID" id="57961391"/>
<sequence length="766" mass="88788">MKRLIIRPFMVFNGEYEDTIRNREGVINTSKLMEKILFDSEYLHYDRNRAVIINNGRRTDVFKQLRTFAEDIDLETEMLLFYFCGHGCPDYTSNKLYLAMKDTDFDYASDNGIAAETINEIITQYHIRYYAIILDCCHAGMHSLGSPNKAIYSISINDYSDSKGAFFIPTIDASSSFSTVEIEGKQYSPFSYYFFKTLQEGVENQFKRVSFKELYDNVKIHFKKKHIELPPPDQKGELFNVAIWENLKYRNVGNGYIPEEAENTLNVLLIKSAIEHPIKFDDFGIPLGLWVLKDYIEKYSMDIRIEIYDERLELQKAGENNYAREQVLKKYDEIIKEYDVVGVSMSSSEVCPGIKKLKIAKKEGKITTAGGIFTSSNEKYLLETGVVDYVIPGVGTSALRKLLEWLLKQKRIKQNKESTGKEYQIEKNNELSGVATIDNLQSFFVPTDVGLSNMSFGTWSIIIDRYKPFLYDDDLKAYKMDIFSARGCKGTCTFCSVQKECGRQISYRSETSVIAEVKNLYKKGFTYFSLKDEDCLNDENHFLKIIRNVQFPGIRFKVRTRVDHLLDRRDLLQELSDLGVIEIQYGIESFDYMLLNGVSKGIKKKQIDKIKKFIMANADFNIIANCSFILGLSGETEEYYDELFSFVKEIYDYSDKCKPKIYINFLTPHPLSSSFKVTRNYKMITTDLNYFTHKFPIGFYEQEDGVGYTIREKMIDTYEKIIRYTDSTKFNPSLREGIGYEHLEAFLVGNKYILDDPQLPNYCEGE</sequence>
<name>A0AAQ1R584_9FIRM</name>
<dbReference type="SUPFAM" id="SSF102114">
    <property type="entry name" value="Radical SAM enzymes"/>
    <property type="match status" value="1"/>
</dbReference>
<dbReference type="GO" id="GO:0046872">
    <property type="term" value="F:metal ion binding"/>
    <property type="evidence" value="ECO:0007669"/>
    <property type="project" value="UniProtKB-KW"/>
</dbReference>
<reference evidence="7 8" key="1">
    <citation type="submission" date="2019-11" db="EMBL/GenBank/DDBJ databases">
        <title>FDA dAtabase for Regulatory Grade micrObial Sequences (FDA-ARGOS): Supporting development and validation of Infectious Disease Dx tests.</title>
        <authorList>
            <person name="Turner S."/>
            <person name="Byrd R."/>
            <person name="Tallon L."/>
            <person name="Sadzewicz L."/>
            <person name="Vavikolanu K."/>
            <person name="Mehta A."/>
            <person name="Aluvathingal J."/>
            <person name="Nadendla S."/>
            <person name="Myers T."/>
            <person name="Yan Y."/>
            <person name="Sichtig H."/>
        </authorList>
    </citation>
    <scope>NUCLEOTIDE SEQUENCE [LARGE SCALE GENOMIC DNA]</scope>
    <source>
        <strain evidence="7 8">FDAARGOS_739</strain>
    </source>
</reference>
<accession>A0AAQ1R584</accession>
<dbReference type="AlphaFoldDB" id="A0AAQ1R584"/>
<keyword evidence="5" id="KW-0411">Iron-sulfur</keyword>
<dbReference type="PROSITE" id="PS51918">
    <property type="entry name" value="RADICAL_SAM"/>
    <property type="match status" value="1"/>
</dbReference>
<dbReference type="InterPro" id="IPR023404">
    <property type="entry name" value="rSAM_horseshoe"/>
</dbReference>
<feature type="domain" description="Radical SAM core" evidence="6">
    <location>
        <begin position="474"/>
        <end position="694"/>
    </location>
</feature>
<evidence type="ECO:0000313" key="8">
    <source>
        <dbReference type="Proteomes" id="UP000501069"/>
    </source>
</evidence>
<dbReference type="SUPFAM" id="SSF52129">
    <property type="entry name" value="Caspase-like"/>
    <property type="match status" value="1"/>
</dbReference>
<dbReference type="SFLD" id="SFLDS00029">
    <property type="entry name" value="Radical_SAM"/>
    <property type="match status" value="1"/>
</dbReference>
<evidence type="ECO:0000259" key="6">
    <source>
        <dbReference type="PROSITE" id="PS51918"/>
    </source>
</evidence>
<evidence type="ECO:0000256" key="5">
    <source>
        <dbReference type="ARBA" id="ARBA00023014"/>
    </source>
</evidence>
<dbReference type="GO" id="GO:0005829">
    <property type="term" value="C:cytosol"/>
    <property type="evidence" value="ECO:0007669"/>
    <property type="project" value="TreeGrafter"/>
</dbReference>
<gene>
    <name evidence="7" type="ORF">FOC47_09485</name>
</gene>
<evidence type="ECO:0000313" key="7">
    <source>
        <dbReference type="EMBL" id="QIX90768.1"/>
    </source>
</evidence>
<dbReference type="InterPro" id="IPR006638">
    <property type="entry name" value="Elp3/MiaA/NifB-like_rSAM"/>
</dbReference>
<dbReference type="Pfam" id="PF00656">
    <property type="entry name" value="Peptidase_C14"/>
    <property type="match status" value="1"/>
</dbReference>
<dbReference type="EMBL" id="CP050964">
    <property type="protein sequence ID" value="QIX90768.1"/>
    <property type="molecule type" value="Genomic_DNA"/>
</dbReference>
<keyword evidence="2" id="KW-0949">S-adenosyl-L-methionine</keyword>
<keyword evidence="4" id="KW-0408">Iron</keyword>
<dbReference type="Proteomes" id="UP000501069">
    <property type="component" value="Chromosome"/>
</dbReference>
<dbReference type="PANTHER" id="PTHR43409">
    <property type="entry name" value="ANAEROBIC MAGNESIUM-PROTOPORPHYRIN IX MONOMETHYL ESTER CYCLASE-RELATED"/>
    <property type="match status" value="1"/>
</dbReference>
<dbReference type="InterPro" id="IPR051198">
    <property type="entry name" value="BchE-like"/>
</dbReference>
<dbReference type="GO" id="GO:0051536">
    <property type="term" value="F:iron-sulfur cluster binding"/>
    <property type="evidence" value="ECO:0007669"/>
    <property type="project" value="UniProtKB-KW"/>
</dbReference>
<evidence type="ECO:0000256" key="4">
    <source>
        <dbReference type="ARBA" id="ARBA00023004"/>
    </source>
</evidence>
<dbReference type="InterPro" id="IPR007197">
    <property type="entry name" value="rSAM"/>
</dbReference>
<comment type="cofactor">
    <cofactor evidence="1">
        <name>[4Fe-4S] cluster</name>
        <dbReference type="ChEBI" id="CHEBI:49883"/>
    </cofactor>
</comment>
<evidence type="ECO:0000256" key="1">
    <source>
        <dbReference type="ARBA" id="ARBA00001966"/>
    </source>
</evidence>
<organism evidence="7 8">
    <name type="scientific">Enterocloster clostridioformis</name>
    <dbReference type="NCBI Taxonomy" id="1531"/>
    <lineage>
        <taxon>Bacteria</taxon>
        <taxon>Bacillati</taxon>
        <taxon>Bacillota</taxon>
        <taxon>Clostridia</taxon>
        <taxon>Lachnospirales</taxon>
        <taxon>Lachnospiraceae</taxon>
        <taxon>Enterocloster</taxon>
    </lineage>
</organism>
<dbReference type="RefSeq" id="WP_003525668.1">
    <property type="nucleotide sequence ID" value="NZ_AP031445.1"/>
</dbReference>
<dbReference type="InterPro" id="IPR058240">
    <property type="entry name" value="rSAM_sf"/>
</dbReference>
<keyword evidence="3" id="KW-0479">Metal-binding</keyword>
<evidence type="ECO:0000256" key="3">
    <source>
        <dbReference type="ARBA" id="ARBA00022723"/>
    </source>
</evidence>
<dbReference type="Gene3D" id="3.80.30.20">
    <property type="entry name" value="tm_1862 like domain"/>
    <property type="match status" value="1"/>
</dbReference>
<dbReference type="SMART" id="SM00729">
    <property type="entry name" value="Elp3"/>
    <property type="match status" value="1"/>
</dbReference>
<dbReference type="SFLD" id="SFLDG01082">
    <property type="entry name" value="B12-binding_domain_containing"/>
    <property type="match status" value="1"/>
</dbReference>
<dbReference type="Pfam" id="PF04055">
    <property type="entry name" value="Radical_SAM"/>
    <property type="match status" value="1"/>
</dbReference>
<dbReference type="Gene3D" id="3.40.50.280">
    <property type="entry name" value="Cobalamin-binding domain"/>
    <property type="match status" value="1"/>
</dbReference>
<protein>
    <submittedName>
        <fullName evidence="7">Radical SAM protein</fullName>
    </submittedName>
</protein>
<dbReference type="Gene3D" id="3.40.50.1460">
    <property type="match status" value="1"/>
</dbReference>